<proteinExistence type="predicted"/>
<name>A0ABR2HDG0_9EUKA</name>
<organism evidence="1 2">
    <name type="scientific">Tritrichomonas musculus</name>
    <dbReference type="NCBI Taxonomy" id="1915356"/>
    <lineage>
        <taxon>Eukaryota</taxon>
        <taxon>Metamonada</taxon>
        <taxon>Parabasalia</taxon>
        <taxon>Tritrichomonadida</taxon>
        <taxon>Tritrichomonadidae</taxon>
        <taxon>Tritrichomonas</taxon>
    </lineage>
</organism>
<sequence>MYGLKIHLLSFLIDPKIAQGSDQIRVSITTVPEESKEVFMMEAQKLSGSHHFFSINISNQTKKILFVFRKKNFIKNDPIIASTIVHADELPSPDNKRNSDVKTIKIYEPIGGQHKNFVDVHNRRVFGQMEIKFTITDPEFSFQNMESIERIHKGYSYSKVKVGSSNYNENQNNTNSTNNSIFYEF</sequence>
<evidence type="ECO:0000313" key="1">
    <source>
        <dbReference type="EMBL" id="KAK8844380.1"/>
    </source>
</evidence>
<dbReference type="EMBL" id="JAPFFF010000032">
    <property type="protein sequence ID" value="KAK8844380.1"/>
    <property type="molecule type" value="Genomic_DNA"/>
</dbReference>
<dbReference type="Proteomes" id="UP001470230">
    <property type="component" value="Unassembled WGS sequence"/>
</dbReference>
<accession>A0ABR2HDG0</accession>
<protein>
    <submittedName>
        <fullName evidence="1">Uncharacterized protein</fullName>
    </submittedName>
</protein>
<gene>
    <name evidence="1" type="ORF">M9Y10_024238</name>
</gene>
<comment type="caution">
    <text evidence="1">The sequence shown here is derived from an EMBL/GenBank/DDBJ whole genome shotgun (WGS) entry which is preliminary data.</text>
</comment>
<keyword evidence="2" id="KW-1185">Reference proteome</keyword>
<reference evidence="1 2" key="1">
    <citation type="submission" date="2024-04" db="EMBL/GenBank/DDBJ databases">
        <title>Tritrichomonas musculus Genome.</title>
        <authorList>
            <person name="Alves-Ferreira E."/>
            <person name="Grigg M."/>
            <person name="Lorenzi H."/>
            <person name="Galac M."/>
        </authorList>
    </citation>
    <scope>NUCLEOTIDE SEQUENCE [LARGE SCALE GENOMIC DNA]</scope>
    <source>
        <strain evidence="1 2">EAF2021</strain>
    </source>
</reference>
<evidence type="ECO:0000313" key="2">
    <source>
        <dbReference type="Proteomes" id="UP001470230"/>
    </source>
</evidence>